<keyword evidence="1" id="KW-0547">Nucleotide-binding</keyword>
<dbReference type="Pfam" id="PF00071">
    <property type="entry name" value="Ras"/>
    <property type="match status" value="1"/>
</dbReference>
<gene>
    <name evidence="2" type="ORF">DLAC_02843</name>
</gene>
<accession>A0A152A3E9</accession>
<keyword evidence="3" id="KW-1185">Reference proteome</keyword>
<protein>
    <submittedName>
        <fullName evidence="2">Rab GTPase</fullName>
    </submittedName>
</protein>
<dbReference type="InParanoid" id="A0A152A3E9"/>
<dbReference type="EMBL" id="LODT01000013">
    <property type="protein sequence ID" value="KYR00792.1"/>
    <property type="molecule type" value="Genomic_DNA"/>
</dbReference>
<dbReference type="PROSITE" id="PS51419">
    <property type="entry name" value="RAB"/>
    <property type="match status" value="1"/>
</dbReference>
<dbReference type="InterPro" id="IPR027417">
    <property type="entry name" value="P-loop_NTPase"/>
</dbReference>
<comment type="caution">
    <text evidence="2">The sequence shown here is derived from an EMBL/GenBank/DDBJ whole genome shotgun (WGS) entry which is preliminary data.</text>
</comment>
<dbReference type="PANTHER" id="PTHR47978">
    <property type="match status" value="1"/>
</dbReference>
<organism evidence="2 3">
    <name type="scientific">Tieghemostelium lacteum</name>
    <name type="common">Slime mold</name>
    <name type="synonym">Dictyostelium lacteum</name>
    <dbReference type="NCBI Taxonomy" id="361077"/>
    <lineage>
        <taxon>Eukaryota</taxon>
        <taxon>Amoebozoa</taxon>
        <taxon>Evosea</taxon>
        <taxon>Eumycetozoa</taxon>
        <taxon>Dictyostelia</taxon>
        <taxon>Dictyosteliales</taxon>
        <taxon>Raperosteliaceae</taxon>
        <taxon>Tieghemostelium</taxon>
    </lineage>
</organism>
<dbReference type="Proteomes" id="UP000076078">
    <property type="component" value="Unassembled WGS sequence"/>
</dbReference>
<reference evidence="2 3" key="1">
    <citation type="submission" date="2015-12" db="EMBL/GenBank/DDBJ databases">
        <title>Dictyostelia acquired genes for synthesis and detection of signals that induce cell-type specialization by lateral gene transfer from prokaryotes.</title>
        <authorList>
            <person name="Gloeckner G."/>
            <person name="Schaap P."/>
        </authorList>
    </citation>
    <scope>NUCLEOTIDE SEQUENCE [LARGE SCALE GENOMIC DNA]</scope>
    <source>
        <strain evidence="2 3">TK</strain>
    </source>
</reference>
<dbReference type="GO" id="GO:0005525">
    <property type="term" value="F:GTP binding"/>
    <property type="evidence" value="ECO:0007669"/>
    <property type="project" value="InterPro"/>
</dbReference>
<evidence type="ECO:0000256" key="1">
    <source>
        <dbReference type="ARBA" id="ARBA00022741"/>
    </source>
</evidence>
<dbReference type="AlphaFoldDB" id="A0A152A3E9"/>
<name>A0A152A3E9_TIELA</name>
<dbReference type="Gene3D" id="3.40.50.300">
    <property type="entry name" value="P-loop containing nucleotide triphosphate hydrolases"/>
    <property type="match status" value="1"/>
</dbReference>
<dbReference type="InterPro" id="IPR001806">
    <property type="entry name" value="Small_GTPase"/>
</dbReference>
<proteinExistence type="predicted"/>
<sequence length="117" mass="13527">MLCLLYDITSSSSFENLCIQFLPLLGAMINFEDLQLIFIGTKIDHSDKREVSVEEVESFISKNYSGALHFEISNKNGEGIEKLKEKIEYIAREKYEALYKEIDIKRAERFLTKGISH</sequence>
<evidence type="ECO:0000313" key="2">
    <source>
        <dbReference type="EMBL" id="KYR00792.1"/>
    </source>
</evidence>
<dbReference type="GO" id="GO:0003924">
    <property type="term" value="F:GTPase activity"/>
    <property type="evidence" value="ECO:0007669"/>
    <property type="project" value="InterPro"/>
</dbReference>
<dbReference type="SUPFAM" id="SSF52540">
    <property type="entry name" value="P-loop containing nucleoside triphosphate hydrolases"/>
    <property type="match status" value="1"/>
</dbReference>
<evidence type="ECO:0000313" key="3">
    <source>
        <dbReference type="Proteomes" id="UP000076078"/>
    </source>
</evidence>